<dbReference type="EMBL" id="CP016282">
    <property type="protein sequence ID" value="ANP74530.1"/>
    <property type="molecule type" value="Genomic_DNA"/>
</dbReference>
<sequence>MALFAPDPNISAEDLISDLGRTLAERYQTAEDTLLRAVAVRAYRDVELQAKLNAAVAAGSDRVAGLRYAIDRNRALAELDGHRARSLRELRLLALTTADALRAENLARDVISAATTQGEAEAAARLSMARRLPARTTLNGTATQATAATQLSLQSSLEILNQRITRLPVDAFQRIVAMNSSNVLLGVQTKLQAQNANVQQFLSEGIQGFTDRGGRNWRIGTYAEMAGRTTVARAFNDAGVWRMQQSGINLVTVQGSDSSCAKCAPWVGKILSTDGTTGTVILPHATQDTEVTVNIAGTTDGARNAGLMHPNCSHKFTAYLPGLSIPQAGFEYDPKAEWARTRQRELEVDIRAAKRKQAAAGDPVTAQRAKAKIRAKQAQLREHLNLTGRKRNSAREALSFADGR</sequence>
<dbReference type="AlphaFoldDB" id="A0A1B1BPD1"/>
<evidence type="ECO:0000313" key="2">
    <source>
        <dbReference type="EMBL" id="ANP74530.1"/>
    </source>
</evidence>
<name>A0A1B1BPD1_9MICO</name>
<dbReference type="RefSeq" id="WP_066598453.1">
    <property type="nucleotide sequence ID" value="NZ_CP016282.1"/>
</dbReference>
<organism evidence="2 3">
    <name type="scientific">Cryobacterium arcticum</name>
    <dbReference type="NCBI Taxonomy" id="670052"/>
    <lineage>
        <taxon>Bacteria</taxon>
        <taxon>Bacillati</taxon>
        <taxon>Actinomycetota</taxon>
        <taxon>Actinomycetes</taxon>
        <taxon>Micrococcales</taxon>
        <taxon>Microbacteriaceae</taxon>
        <taxon>Cryobacterium</taxon>
    </lineage>
</organism>
<dbReference type="STRING" id="670052.PA27867_3612"/>
<dbReference type="Pfam" id="PF06152">
    <property type="entry name" value="Phage_min_cap2"/>
    <property type="match status" value="1"/>
</dbReference>
<feature type="region of interest" description="Disordered" evidence="1">
    <location>
        <begin position="383"/>
        <end position="404"/>
    </location>
</feature>
<keyword evidence="3" id="KW-1185">Reference proteome</keyword>
<dbReference type="KEGG" id="cart:PA27867_3612"/>
<evidence type="ECO:0008006" key="4">
    <source>
        <dbReference type="Google" id="ProtNLM"/>
    </source>
</evidence>
<reference evidence="2 3" key="1">
    <citation type="submission" date="2016-06" db="EMBL/GenBank/DDBJ databases">
        <title>Genome sequencing of Cryobacterium arcticum PAMC 27867.</title>
        <authorList>
            <person name="Lee J."/>
            <person name="Kim O.-S."/>
        </authorList>
    </citation>
    <scope>NUCLEOTIDE SEQUENCE [LARGE SCALE GENOMIC DNA]</scope>
    <source>
        <strain evidence="2 3">PAMC 27867</strain>
    </source>
</reference>
<evidence type="ECO:0000313" key="3">
    <source>
        <dbReference type="Proteomes" id="UP000092582"/>
    </source>
</evidence>
<dbReference type="GO" id="GO:0005198">
    <property type="term" value="F:structural molecule activity"/>
    <property type="evidence" value="ECO:0007669"/>
    <property type="project" value="InterPro"/>
</dbReference>
<dbReference type="InterPro" id="IPR009319">
    <property type="entry name" value="Phage_A118_VSP1"/>
</dbReference>
<evidence type="ECO:0000256" key="1">
    <source>
        <dbReference type="SAM" id="MobiDB-lite"/>
    </source>
</evidence>
<proteinExistence type="predicted"/>
<dbReference type="Proteomes" id="UP000092582">
    <property type="component" value="Chromosome 1"/>
</dbReference>
<gene>
    <name evidence="2" type="ORF">PA27867_3612</name>
</gene>
<protein>
    <recommendedName>
        <fullName evidence="4">Minor capsid protein</fullName>
    </recommendedName>
</protein>
<dbReference type="OrthoDB" id="3197444at2"/>
<accession>A0A1B1BPD1</accession>